<dbReference type="EMBL" id="MU157887">
    <property type="protein sequence ID" value="KAF9525198.1"/>
    <property type="molecule type" value="Genomic_DNA"/>
</dbReference>
<protein>
    <submittedName>
        <fullName evidence="3">Uncharacterized protein</fullName>
    </submittedName>
</protein>
<dbReference type="Proteomes" id="UP000807306">
    <property type="component" value="Unassembled WGS sequence"/>
</dbReference>
<gene>
    <name evidence="3" type="ORF">CPB83DRAFT_859924</name>
</gene>
<feature type="transmembrane region" description="Helical" evidence="2">
    <location>
        <begin position="162"/>
        <end position="183"/>
    </location>
</feature>
<keyword evidence="4" id="KW-1185">Reference proteome</keyword>
<evidence type="ECO:0000313" key="3">
    <source>
        <dbReference type="EMBL" id="KAF9525198.1"/>
    </source>
</evidence>
<name>A0A9P6JLU0_9AGAR</name>
<keyword evidence="2" id="KW-1133">Transmembrane helix</keyword>
<evidence type="ECO:0000256" key="1">
    <source>
        <dbReference type="SAM" id="MobiDB-lite"/>
    </source>
</evidence>
<reference evidence="3" key="1">
    <citation type="submission" date="2020-11" db="EMBL/GenBank/DDBJ databases">
        <authorList>
            <consortium name="DOE Joint Genome Institute"/>
            <person name="Ahrendt S."/>
            <person name="Riley R."/>
            <person name="Andreopoulos W."/>
            <person name="Labutti K."/>
            <person name="Pangilinan J."/>
            <person name="Ruiz-Duenas F.J."/>
            <person name="Barrasa J.M."/>
            <person name="Sanchez-Garcia M."/>
            <person name="Camarero S."/>
            <person name="Miyauchi S."/>
            <person name="Serrano A."/>
            <person name="Linde D."/>
            <person name="Babiker R."/>
            <person name="Drula E."/>
            <person name="Ayuso-Fernandez I."/>
            <person name="Pacheco R."/>
            <person name="Padilla G."/>
            <person name="Ferreira P."/>
            <person name="Barriuso J."/>
            <person name="Kellner H."/>
            <person name="Castanera R."/>
            <person name="Alfaro M."/>
            <person name="Ramirez L."/>
            <person name="Pisabarro A.G."/>
            <person name="Kuo A."/>
            <person name="Tritt A."/>
            <person name="Lipzen A."/>
            <person name="He G."/>
            <person name="Yan M."/>
            <person name="Ng V."/>
            <person name="Cullen D."/>
            <person name="Martin F."/>
            <person name="Rosso M.-N."/>
            <person name="Henrissat B."/>
            <person name="Hibbett D."/>
            <person name="Martinez A.T."/>
            <person name="Grigoriev I.V."/>
        </authorList>
    </citation>
    <scope>NUCLEOTIDE SEQUENCE</scope>
    <source>
        <strain evidence="3">CBS 506.95</strain>
    </source>
</reference>
<keyword evidence="2" id="KW-0472">Membrane</keyword>
<dbReference type="AlphaFoldDB" id="A0A9P6JLU0"/>
<comment type="caution">
    <text evidence="3">The sequence shown here is derived from an EMBL/GenBank/DDBJ whole genome shotgun (WGS) entry which is preliminary data.</text>
</comment>
<evidence type="ECO:0000313" key="4">
    <source>
        <dbReference type="Proteomes" id="UP000807306"/>
    </source>
</evidence>
<proteinExistence type="predicted"/>
<organism evidence="3 4">
    <name type="scientific">Crepidotus variabilis</name>
    <dbReference type="NCBI Taxonomy" id="179855"/>
    <lineage>
        <taxon>Eukaryota</taxon>
        <taxon>Fungi</taxon>
        <taxon>Dikarya</taxon>
        <taxon>Basidiomycota</taxon>
        <taxon>Agaricomycotina</taxon>
        <taxon>Agaricomycetes</taxon>
        <taxon>Agaricomycetidae</taxon>
        <taxon>Agaricales</taxon>
        <taxon>Agaricineae</taxon>
        <taxon>Crepidotaceae</taxon>
        <taxon>Crepidotus</taxon>
    </lineage>
</organism>
<feature type="transmembrane region" description="Helical" evidence="2">
    <location>
        <begin position="132"/>
        <end position="156"/>
    </location>
</feature>
<evidence type="ECO:0000256" key="2">
    <source>
        <dbReference type="SAM" id="Phobius"/>
    </source>
</evidence>
<sequence>MPHLSLRRAAEKRSDSALGKLLKSKQKFFKSKKKMLRDQKFSRLAKDTILPLLPGVSTLAISLSSGHHSDPSQKRDSDRRETEEKEKREREKREREREKREREKREREERENKKRKEEAARIRRQLMKQRNLLFAAMLGGYIHQNLRSLLLAALLLALFLELLGWFILTGLFVTFLIYLLLIIHTPSKSTSGIKQLQYSGPSPTPMSGARRPLGQCMWVSKHQFGIKPRPGPSIRNSASPPPPQLVNIFSAIL</sequence>
<feature type="compositionally biased region" description="Basic and acidic residues" evidence="1">
    <location>
        <begin position="67"/>
        <end position="119"/>
    </location>
</feature>
<keyword evidence="2" id="KW-0812">Transmembrane</keyword>
<feature type="region of interest" description="Disordered" evidence="1">
    <location>
        <begin position="62"/>
        <end position="119"/>
    </location>
</feature>
<accession>A0A9P6JLU0</accession>